<dbReference type="InterPro" id="IPR027417">
    <property type="entry name" value="P-loop_NTPase"/>
</dbReference>
<dbReference type="CDD" id="cd03255">
    <property type="entry name" value="ABC_MJ0796_LolCDE_FtsE"/>
    <property type="match status" value="1"/>
</dbReference>
<dbReference type="GO" id="GO:0098796">
    <property type="term" value="C:membrane protein complex"/>
    <property type="evidence" value="ECO:0007669"/>
    <property type="project" value="UniProtKB-ARBA"/>
</dbReference>
<dbReference type="InterPro" id="IPR017911">
    <property type="entry name" value="MacB-like_ATP-bd"/>
</dbReference>
<accession>A0A4U7JJD7</accession>
<dbReference type="InterPro" id="IPR003439">
    <property type="entry name" value="ABC_transporter-like_ATP-bd"/>
</dbReference>
<reference evidence="4 5" key="1">
    <citation type="submission" date="2020-09" db="EMBL/GenBank/DDBJ databases">
        <title>Characterization and genome sequencing of Ruminiclostridium sp. nov. MA18.</title>
        <authorList>
            <person name="Rettenmaier R."/>
            <person name="Kowollik M.-L."/>
            <person name="Liebl W."/>
            <person name="Zverlov V."/>
        </authorList>
    </citation>
    <scope>NUCLEOTIDE SEQUENCE [LARGE SCALE GENOMIC DNA]</scope>
    <source>
        <strain evidence="4 5">MA18</strain>
    </source>
</reference>
<keyword evidence="3 4" id="KW-0067">ATP-binding</keyword>
<dbReference type="PROSITE" id="PS00211">
    <property type="entry name" value="ABC_TRANSPORTER_1"/>
    <property type="match status" value="1"/>
</dbReference>
<dbReference type="InterPro" id="IPR015854">
    <property type="entry name" value="ABC_transpr_LolD-like"/>
</dbReference>
<dbReference type="SUPFAM" id="SSF52540">
    <property type="entry name" value="P-loop containing nucleoside triphosphate hydrolases"/>
    <property type="match status" value="1"/>
</dbReference>
<keyword evidence="5" id="KW-1185">Reference proteome</keyword>
<name>A0A4U7JJD7_9FIRM</name>
<dbReference type="Pfam" id="PF00005">
    <property type="entry name" value="ABC_tran"/>
    <property type="match status" value="1"/>
</dbReference>
<dbReference type="Gene3D" id="3.40.50.300">
    <property type="entry name" value="P-loop containing nucleotide triphosphate hydrolases"/>
    <property type="match status" value="1"/>
</dbReference>
<dbReference type="Proteomes" id="UP000306409">
    <property type="component" value="Chromosome"/>
</dbReference>
<evidence type="ECO:0000313" key="5">
    <source>
        <dbReference type="Proteomes" id="UP000306409"/>
    </source>
</evidence>
<organism evidence="4 5">
    <name type="scientific">Ruminiclostridium herbifermentans</name>
    <dbReference type="NCBI Taxonomy" id="2488810"/>
    <lineage>
        <taxon>Bacteria</taxon>
        <taxon>Bacillati</taxon>
        <taxon>Bacillota</taxon>
        <taxon>Clostridia</taxon>
        <taxon>Eubacteriales</taxon>
        <taxon>Oscillospiraceae</taxon>
        <taxon>Ruminiclostridium</taxon>
    </lineage>
</organism>
<evidence type="ECO:0000256" key="3">
    <source>
        <dbReference type="ARBA" id="ARBA00022840"/>
    </source>
</evidence>
<dbReference type="FunFam" id="3.40.50.300:FF:000032">
    <property type="entry name" value="Export ABC transporter ATP-binding protein"/>
    <property type="match status" value="1"/>
</dbReference>
<dbReference type="GO" id="GO:0016887">
    <property type="term" value="F:ATP hydrolysis activity"/>
    <property type="evidence" value="ECO:0007669"/>
    <property type="project" value="InterPro"/>
</dbReference>
<keyword evidence="1" id="KW-0813">Transport</keyword>
<sequence length="226" mass="25182">MSAIITAHNVSRQFLSGKDTIYALKGINMEVEKGKLTILKGRSGSGKTTLMNLFGALDKPTSGDIFFDDINITKLSERQCDKLRRQNIGFVFQSVALISMMSAYENIEFGLRVAGYDARKRKERSEECLKLVGLGKRMHHRPSEMSGGEQQRVAVARAMAHKPQIVFADEPTAELDTHMGLQIVKLFKDLVISEGITVIMTTHDAGMMEVADKIFTLEDGEIVDER</sequence>
<dbReference type="InterPro" id="IPR017871">
    <property type="entry name" value="ABC_transporter-like_CS"/>
</dbReference>
<dbReference type="AlphaFoldDB" id="A0A4U7JJD7"/>
<dbReference type="PROSITE" id="PS50893">
    <property type="entry name" value="ABC_TRANSPORTER_2"/>
    <property type="match status" value="1"/>
</dbReference>
<protein>
    <submittedName>
        <fullName evidence="4">ABC transporter ATP-binding protein</fullName>
    </submittedName>
</protein>
<evidence type="ECO:0000256" key="1">
    <source>
        <dbReference type="ARBA" id="ARBA00022448"/>
    </source>
</evidence>
<keyword evidence="2" id="KW-0547">Nucleotide-binding</keyword>
<dbReference type="GO" id="GO:0005524">
    <property type="term" value="F:ATP binding"/>
    <property type="evidence" value="ECO:0007669"/>
    <property type="project" value="UniProtKB-KW"/>
</dbReference>
<dbReference type="EMBL" id="CP061336">
    <property type="protein sequence ID" value="QNU67384.1"/>
    <property type="molecule type" value="Genomic_DNA"/>
</dbReference>
<dbReference type="RefSeq" id="WP_137697726.1">
    <property type="nucleotide sequence ID" value="NZ_CP061336.1"/>
</dbReference>
<gene>
    <name evidence="4" type="ORF">EHE19_002250</name>
</gene>
<dbReference type="GO" id="GO:0005886">
    <property type="term" value="C:plasma membrane"/>
    <property type="evidence" value="ECO:0007669"/>
    <property type="project" value="TreeGrafter"/>
</dbReference>
<proteinExistence type="predicted"/>
<evidence type="ECO:0000313" key="4">
    <source>
        <dbReference type="EMBL" id="QNU67384.1"/>
    </source>
</evidence>
<dbReference type="OrthoDB" id="9802264at2"/>
<dbReference type="GO" id="GO:0022857">
    <property type="term" value="F:transmembrane transporter activity"/>
    <property type="evidence" value="ECO:0007669"/>
    <property type="project" value="TreeGrafter"/>
</dbReference>
<evidence type="ECO:0000256" key="2">
    <source>
        <dbReference type="ARBA" id="ARBA00022741"/>
    </source>
</evidence>
<dbReference type="InterPro" id="IPR003593">
    <property type="entry name" value="AAA+_ATPase"/>
</dbReference>
<dbReference type="SMART" id="SM00382">
    <property type="entry name" value="AAA"/>
    <property type="match status" value="1"/>
</dbReference>
<dbReference type="PANTHER" id="PTHR24220">
    <property type="entry name" value="IMPORT ATP-BINDING PROTEIN"/>
    <property type="match status" value="1"/>
</dbReference>
<dbReference type="KEGG" id="rher:EHE19_002250"/>